<dbReference type="InterPro" id="IPR036584">
    <property type="entry name" value="FliS_sf"/>
</dbReference>
<keyword evidence="6" id="KW-0966">Cell projection</keyword>
<accession>A0ABW7I6D9</accession>
<comment type="similarity">
    <text evidence="2">Belongs to the FliS family.</text>
</comment>
<name>A0ABW7I6D9_9RHOB</name>
<dbReference type="PANTHER" id="PTHR34773">
    <property type="entry name" value="FLAGELLAR SECRETION CHAPERONE FLIS"/>
    <property type="match status" value="1"/>
</dbReference>
<evidence type="ECO:0000313" key="6">
    <source>
        <dbReference type="EMBL" id="MFH0253356.1"/>
    </source>
</evidence>
<evidence type="ECO:0000256" key="4">
    <source>
        <dbReference type="ARBA" id="ARBA00022795"/>
    </source>
</evidence>
<gene>
    <name evidence="6" type="primary">fliS</name>
    <name evidence="6" type="ORF">ACGRVM_05605</name>
</gene>
<evidence type="ECO:0000256" key="2">
    <source>
        <dbReference type="ARBA" id="ARBA00008787"/>
    </source>
</evidence>
<dbReference type="RefSeq" id="WP_377167813.1">
    <property type="nucleotide sequence ID" value="NZ_JBHTJC010000001.1"/>
</dbReference>
<keyword evidence="6" id="KW-0969">Cilium</keyword>
<dbReference type="Gene3D" id="1.20.120.340">
    <property type="entry name" value="Flagellar protein FliS"/>
    <property type="match status" value="1"/>
</dbReference>
<keyword evidence="7" id="KW-1185">Reference proteome</keyword>
<organism evidence="6 7">
    <name type="scientific">Roseovarius aquimarinus</name>
    <dbReference type="NCBI Taxonomy" id="1229156"/>
    <lineage>
        <taxon>Bacteria</taxon>
        <taxon>Pseudomonadati</taxon>
        <taxon>Pseudomonadota</taxon>
        <taxon>Alphaproteobacteria</taxon>
        <taxon>Rhodobacterales</taxon>
        <taxon>Roseobacteraceae</taxon>
        <taxon>Roseovarius</taxon>
    </lineage>
</organism>
<sequence>MSFAFARSRYRQADSVVQPVADDPYDVVFVTLKALSRALEILAAAQGQGRSAPTEHLNRALTAIYILQSSLDFEQGGEIAGDLFQLYEFARFHVLSALRGEAEARLPEAAGAIAEIVAAWETIGSEVRAGRGGAA</sequence>
<comment type="caution">
    <text evidence="6">The sequence shown here is derived from an EMBL/GenBank/DDBJ whole genome shotgun (WGS) entry which is preliminary data.</text>
</comment>
<evidence type="ECO:0000313" key="7">
    <source>
        <dbReference type="Proteomes" id="UP001607157"/>
    </source>
</evidence>
<dbReference type="PANTHER" id="PTHR34773:SF1">
    <property type="entry name" value="FLAGELLAR SECRETION CHAPERONE FLIS"/>
    <property type="match status" value="1"/>
</dbReference>
<dbReference type="Pfam" id="PF02561">
    <property type="entry name" value="FliS"/>
    <property type="match status" value="1"/>
</dbReference>
<keyword evidence="5" id="KW-0143">Chaperone</keyword>
<dbReference type="SUPFAM" id="SSF101116">
    <property type="entry name" value="Flagellar export chaperone FliS"/>
    <property type="match status" value="1"/>
</dbReference>
<dbReference type="InterPro" id="IPR003713">
    <property type="entry name" value="FliS"/>
</dbReference>
<comment type="subcellular location">
    <subcellularLocation>
        <location evidence="1">Cytoplasm</location>
        <location evidence="1">Cytosol</location>
    </subcellularLocation>
</comment>
<dbReference type="Proteomes" id="UP001607157">
    <property type="component" value="Unassembled WGS sequence"/>
</dbReference>
<evidence type="ECO:0000256" key="1">
    <source>
        <dbReference type="ARBA" id="ARBA00004514"/>
    </source>
</evidence>
<keyword evidence="6" id="KW-0282">Flagellum</keyword>
<reference evidence="6 7" key="1">
    <citation type="submission" date="2024-10" db="EMBL/GenBank/DDBJ databases">
        <authorList>
            <person name="Yang X.-N."/>
        </authorList>
    </citation>
    <scope>NUCLEOTIDE SEQUENCE [LARGE SCALE GENOMIC DNA]</scope>
    <source>
        <strain evidence="6 7">CAU 1059</strain>
    </source>
</reference>
<evidence type="ECO:0000256" key="3">
    <source>
        <dbReference type="ARBA" id="ARBA00022490"/>
    </source>
</evidence>
<proteinExistence type="inferred from homology"/>
<evidence type="ECO:0000256" key="5">
    <source>
        <dbReference type="ARBA" id="ARBA00023186"/>
    </source>
</evidence>
<keyword evidence="4" id="KW-1005">Bacterial flagellum biogenesis</keyword>
<protein>
    <submittedName>
        <fullName evidence="6">Flagellar export chaperone FliS</fullName>
    </submittedName>
</protein>
<dbReference type="EMBL" id="JBIHMM010000001">
    <property type="protein sequence ID" value="MFH0253356.1"/>
    <property type="molecule type" value="Genomic_DNA"/>
</dbReference>
<keyword evidence="3" id="KW-0963">Cytoplasm</keyword>